<dbReference type="InterPro" id="IPR001584">
    <property type="entry name" value="Integrase_cat-core"/>
</dbReference>
<reference evidence="3" key="1">
    <citation type="journal article" date="2013" name="Genome Biol.">
        <title>Reference genomes and transcriptomes of Nicotiana sylvestris and Nicotiana tomentosiformis.</title>
        <authorList>
            <person name="Sierro N."/>
            <person name="Battey J.N."/>
            <person name="Ouadi S."/>
            <person name="Bovet L."/>
            <person name="Goepfert S."/>
            <person name="Bakaher N."/>
            <person name="Peitsch M.C."/>
            <person name="Ivanov N.V."/>
        </authorList>
    </citation>
    <scope>NUCLEOTIDE SEQUENCE [LARGE SCALE GENOMIC DNA]</scope>
</reference>
<dbReference type="RefSeq" id="XP_009788648.1">
    <property type="nucleotide sequence ID" value="XM_009790346.1"/>
</dbReference>
<reference evidence="4" key="2">
    <citation type="submission" date="2025-08" db="UniProtKB">
        <authorList>
            <consortium name="RefSeq"/>
        </authorList>
    </citation>
    <scope>IDENTIFICATION</scope>
    <source>
        <tissue evidence="4">Leaf</tissue>
    </source>
</reference>
<organism evidence="3 4">
    <name type="scientific">Nicotiana sylvestris</name>
    <name type="common">Wood tobacco</name>
    <name type="synonym">South American tobacco</name>
    <dbReference type="NCBI Taxonomy" id="4096"/>
    <lineage>
        <taxon>Eukaryota</taxon>
        <taxon>Viridiplantae</taxon>
        <taxon>Streptophyta</taxon>
        <taxon>Embryophyta</taxon>
        <taxon>Tracheophyta</taxon>
        <taxon>Spermatophyta</taxon>
        <taxon>Magnoliopsida</taxon>
        <taxon>eudicotyledons</taxon>
        <taxon>Gunneridae</taxon>
        <taxon>Pentapetalae</taxon>
        <taxon>asterids</taxon>
        <taxon>lamiids</taxon>
        <taxon>Solanales</taxon>
        <taxon>Solanaceae</taxon>
        <taxon>Nicotianoideae</taxon>
        <taxon>Nicotianeae</taxon>
        <taxon>Nicotiana</taxon>
    </lineage>
</organism>
<dbReference type="Pfam" id="PF14244">
    <property type="entry name" value="Retrotran_gag_3"/>
    <property type="match status" value="1"/>
</dbReference>
<evidence type="ECO:0000313" key="3">
    <source>
        <dbReference type="Proteomes" id="UP000189701"/>
    </source>
</evidence>
<dbReference type="InterPro" id="IPR036397">
    <property type="entry name" value="RNaseH_sf"/>
</dbReference>
<sequence>MKKRALARAEMTNWSLILRRSVLRALSVKNKLGFINGESRRPSPDSPQFRQWERCDDMVTLWILNSLAMEISDSAEYVNDSVELWRELEDRYDQTNGEKLYQIQKEINDLAQANNNNKGRPFCDYYKRPGLTREKCYKLHGYPQGNSYSNHNLNRVNAQPYNKGNNQNYKFNKGKGSVANVHGTPTDIIHESGDDQNLQDENQNVSLTKEQYGQIMTLLQHFQVGHMGGSSSNSNITTGSANFAGIVVCTSSIDFDKPSCKCFESKYQAPSVKRPQVIDNDKEGLYYLCSRCLRGKKTTLPSTVSVSYCNCILAPNAVKAFVSMIENQFNTSIKIIRSDNGLEFTSHEASSFYQSKGIIHQNTCLYTPQQNDVVERKHKYLLETARALMFQSKLPTRYWEECVMTATYLIKRLPTTYLNNKCPFELLYQKKPNYSYLRSFGCLCYPTVPNIYRDKFELRTTPYIFVGYPFGTKGYKVLSLDTKRIHIFRDVIFHENIFPFSFGSNNASFPAILKTVSFPNYSEDNSQVSPIHIGQGPDSVTSPGIEHHSESFTNDTPFSNDSSPQNSPTDEQSKAPVLRNSSRTYQTPTYLRDYVYQLPSNATQLSNVSHCTPSLNAMFSNYHHITPDALFSESQHLMLSVCHDCEPSSYEEAAINPAWEAAMTQEFEAFHANHTWDLVPLPPGKQAGIDYTETFSPVVKMTTVRVLVTVDIKKG</sequence>
<feature type="region of interest" description="Disordered" evidence="1">
    <location>
        <begin position="527"/>
        <end position="582"/>
    </location>
</feature>
<feature type="compositionally biased region" description="Polar residues" evidence="1">
    <location>
        <begin position="551"/>
        <end position="570"/>
    </location>
</feature>
<feature type="domain" description="Integrase catalytic" evidence="2">
    <location>
        <begin position="271"/>
        <end position="431"/>
    </location>
</feature>
<evidence type="ECO:0000313" key="4">
    <source>
        <dbReference type="RefSeq" id="XP_009788648.1"/>
    </source>
</evidence>
<protein>
    <submittedName>
        <fullName evidence="4">Uncharacterized protein LOC104236429</fullName>
    </submittedName>
</protein>
<dbReference type="GO" id="GO:0003676">
    <property type="term" value="F:nucleic acid binding"/>
    <property type="evidence" value="ECO:0007669"/>
    <property type="project" value="InterPro"/>
</dbReference>
<dbReference type="InterPro" id="IPR057670">
    <property type="entry name" value="SH3_retrovirus"/>
</dbReference>
<dbReference type="InterPro" id="IPR012337">
    <property type="entry name" value="RNaseH-like_sf"/>
</dbReference>
<keyword evidence="3" id="KW-1185">Reference proteome</keyword>
<name>A0A1U7XCQ1_NICSY</name>
<dbReference type="Gene3D" id="3.30.420.10">
    <property type="entry name" value="Ribonuclease H-like superfamily/Ribonuclease H"/>
    <property type="match status" value="1"/>
</dbReference>
<dbReference type="AlphaFoldDB" id="A0A1U7XCQ1"/>
<evidence type="ECO:0000256" key="1">
    <source>
        <dbReference type="SAM" id="MobiDB-lite"/>
    </source>
</evidence>
<dbReference type="SUPFAM" id="SSF53098">
    <property type="entry name" value="Ribonuclease H-like"/>
    <property type="match status" value="1"/>
</dbReference>
<evidence type="ECO:0000259" key="2">
    <source>
        <dbReference type="PROSITE" id="PS50994"/>
    </source>
</evidence>
<dbReference type="eggNOG" id="KOG0017">
    <property type="taxonomic scope" value="Eukaryota"/>
</dbReference>
<dbReference type="Pfam" id="PF25597">
    <property type="entry name" value="SH3_retrovirus"/>
    <property type="match status" value="1"/>
</dbReference>
<accession>A0A1U7XCQ1</accession>
<dbReference type="STRING" id="4096.A0A1U7XCQ1"/>
<dbReference type="InterPro" id="IPR029472">
    <property type="entry name" value="Copia-like_N"/>
</dbReference>
<gene>
    <name evidence="4" type="primary">LOC104236429</name>
</gene>
<dbReference type="PANTHER" id="PTHR42648:SF31">
    <property type="entry name" value="RNA-DIRECTED DNA POLYMERASE"/>
    <property type="match status" value="1"/>
</dbReference>
<dbReference type="GO" id="GO:0015074">
    <property type="term" value="P:DNA integration"/>
    <property type="evidence" value="ECO:0007669"/>
    <property type="project" value="InterPro"/>
</dbReference>
<dbReference type="OrthoDB" id="1305682at2759"/>
<dbReference type="InterPro" id="IPR039537">
    <property type="entry name" value="Retrotran_Ty1/copia-like"/>
</dbReference>
<dbReference type="Proteomes" id="UP000189701">
    <property type="component" value="Unplaced"/>
</dbReference>
<dbReference type="PROSITE" id="PS50994">
    <property type="entry name" value="INTEGRASE"/>
    <property type="match status" value="1"/>
</dbReference>
<dbReference type="PANTHER" id="PTHR42648">
    <property type="entry name" value="TRANSPOSASE, PUTATIVE-RELATED"/>
    <property type="match status" value="1"/>
</dbReference>
<proteinExistence type="predicted"/>